<evidence type="ECO:0008006" key="3">
    <source>
        <dbReference type="Google" id="ProtNLM"/>
    </source>
</evidence>
<evidence type="ECO:0000313" key="2">
    <source>
        <dbReference type="Proteomes" id="UP001255185"/>
    </source>
</evidence>
<accession>A0ABU1TQB8</accession>
<dbReference type="Proteomes" id="UP001255185">
    <property type="component" value="Unassembled WGS sequence"/>
</dbReference>
<dbReference type="EMBL" id="JAVDVI010000008">
    <property type="protein sequence ID" value="MDR6968160.1"/>
    <property type="molecule type" value="Genomic_DNA"/>
</dbReference>
<comment type="caution">
    <text evidence="1">The sequence shown here is derived from an EMBL/GenBank/DDBJ whole genome shotgun (WGS) entry which is preliminary data.</text>
</comment>
<keyword evidence="2" id="KW-1185">Reference proteome</keyword>
<evidence type="ECO:0000313" key="1">
    <source>
        <dbReference type="EMBL" id="MDR6968160.1"/>
    </source>
</evidence>
<name>A0ABU1TQB8_9FLAO</name>
<dbReference type="PROSITE" id="PS51257">
    <property type="entry name" value="PROKAR_LIPOPROTEIN"/>
    <property type="match status" value="1"/>
</dbReference>
<protein>
    <recommendedName>
        <fullName evidence="3">Lipoprotein</fullName>
    </recommendedName>
</protein>
<dbReference type="RefSeq" id="WP_310026624.1">
    <property type="nucleotide sequence ID" value="NZ_JAVDVI010000008.1"/>
</dbReference>
<sequence length="235" mass="28219">MYKLIIFFLTVFALQSCKEKTQKSPKVKPQEKVEIQNKQPKKEIFKGTFEFISYDDNYDYMLLNARKDKEIYGFVNDRNNDRTLLRGDICEIQWEKDTIYIAGDGDTPEIADWLVSIKKIKDGNVSKFRKEYKKQIKYHWHEDNYAQNYLDEIYLLAEYYIANSKNKLISNAVQNKENIEYSVEKRTENNRDYDALGIGFMSEYRFAVMQWVYIERENKKIFELDVTNDELVEFK</sequence>
<organism evidence="1 2">
    <name type="scientific">Flavobacterium arsenatis</name>
    <dbReference type="NCBI Taxonomy" id="1484332"/>
    <lineage>
        <taxon>Bacteria</taxon>
        <taxon>Pseudomonadati</taxon>
        <taxon>Bacteroidota</taxon>
        <taxon>Flavobacteriia</taxon>
        <taxon>Flavobacteriales</taxon>
        <taxon>Flavobacteriaceae</taxon>
        <taxon>Flavobacterium</taxon>
    </lineage>
</organism>
<reference evidence="1 2" key="1">
    <citation type="submission" date="2023-07" db="EMBL/GenBank/DDBJ databases">
        <title>Sorghum-associated microbial communities from plants grown in Nebraska, USA.</title>
        <authorList>
            <person name="Schachtman D."/>
        </authorList>
    </citation>
    <scope>NUCLEOTIDE SEQUENCE [LARGE SCALE GENOMIC DNA]</scope>
    <source>
        <strain evidence="1 2">3773</strain>
    </source>
</reference>
<proteinExistence type="predicted"/>
<gene>
    <name evidence="1" type="ORF">J2X31_002175</name>
</gene>